<name>A0A645AVS8_9ZZZZ</name>
<gene>
    <name evidence="1" type="ORF">SDC9_103224</name>
</gene>
<evidence type="ECO:0000313" key="1">
    <source>
        <dbReference type="EMBL" id="MPM56421.1"/>
    </source>
</evidence>
<protein>
    <submittedName>
        <fullName evidence="1">Uncharacterized protein</fullName>
    </submittedName>
</protein>
<dbReference type="AlphaFoldDB" id="A0A645AVS8"/>
<sequence length="105" mass="11554">MLLESATTVFSSTILSDRLMTTSTARFLFRPTLDNAIWAIFAPFRLFLQPCFGASRSVYRTASMGETLPAIRAGFKVLINTVTRANRAEPIKIRGLGETDIALPA</sequence>
<dbReference type="EMBL" id="VSSQ01015749">
    <property type="protein sequence ID" value="MPM56421.1"/>
    <property type="molecule type" value="Genomic_DNA"/>
</dbReference>
<accession>A0A645AVS8</accession>
<reference evidence="1" key="1">
    <citation type="submission" date="2019-08" db="EMBL/GenBank/DDBJ databases">
        <authorList>
            <person name="Kucharzyk K."/>
            <person name="Murdoch R.W."/>
            <person name="Higgins S."/>
            <person name="Loffler F."/>
        </authorList>
    </citation>
    <scope>NUCLEOTIDE SEQUENCE</scope>
</reference>
<proteinExistence type="predicted"/>
<comment type="caution">
    <text evidence="1">The sequence shown here is derived from an EMBL/GenBank/DDBJ whole genome shotgun (WGS) entry which is preliminary data.</text>
</comment>
<organism evidence="1">
    <name type="scientific">bioreactor metagenome</name>
    <dbReference type="NCBI Taxonomy" id="1076179"/>
    <lineage>
        <taxon>unclassified sequences</taxon>
        <taxon>metagenomes</taxon>
        <taxon>ecological metagenomes</taxon>
    </lineage>
</organism>